<dbReference type="HAMAP" id="MF_00227">
    <property type="entry name" value="RNase_P"/>
    <property type="match status" value="1"/>
</dbReference>
<name>A0ABS7DHR5_9GAMM</name>
<dbReference type="RefSeq" id="WP_219937860.1">
    <property type="nucleotide sequence ID" value="NZ_JAGFNY010000024.1"/>
</dbReference>
<dbReference type="Pfam" id="PF00825">
    <property type="entry name" value="Ribonuclease_P"/>
    <property type="match status" value="1"/>
</dbReference>
<dbReference type="Gene3D" id="3.30.230.10">
    <property type="match status" value="1"/>
</dbReference>
<evidence type="ECO:0000256" key="5">
    <source>
        <dbReference type="ARBA" id="ARBA00022884"/>
    </source>
</evidence>
<dbReference type="InterPro" id="IPR014721">
    <property type="entry name" value="Ribsml_uS5_D2-typ_fold_subgr"/>
</dbReference>
<evidence type="ECO:0000256" key="7">
    <source>
        <dbReference type="NCBIfam" id="TIGR00188"/>
    </source>
</evidence>
<accession>A0ABS7DHR5</accession>
<comment type="function">
    <text evidence="6">RNaseP catalyzes the removal of the 5'-leader sequence from pre-tRNA to produce the mature 5'-terminus. It can also cleave other RNA substrates such as 4.5S RNA. The protein component plays an auxiliary but essential role in vivo by binding to the 5'-leader sequence and broadening the substrate specificity of the ribozyme.</text>
</comment>
<keyword evidence="1 6" id="KW-0819">tRNA processing</keyword>
<dbReference type="Proteomes" id="UP000731465">
    <property type="component" value="Unassembled WGS sequence"/>
</dbReference>
<gene>
    <name evidence="6 8" type="primary">rnpA</name>
    <name evidence="8" type="ORF">J5V48_06995</name>
</gene>
<comment type="caution">
    <text evidence="8">The sequence shown here is derived from an EMBL/GenBank/DDBJ whole genome shotgun (WGS) entry which is preliminary data.</text>
</comment>
<evidence type="ECO:0000313" key="9">
    <source>
        <dbReference type="Proteomes" id="UP000731465"/>
    </source>
</evidence>
<comment type="catalytic activity">
    <reaction evidence="6">
        <text>Endonucleolytic cleavage of RNA, removing 5'-extranucleotides from tRNA precursor.</text>
        <dbReference type="EC" id="3.1.26.5"/>
    </reaction>
</comment>
<dbReference type="EMBL" id="JAGFNY010000024">
    <property type="protein sequence ID" value="MBW7570636.1"/>
    <property type="molecule type" value="Genomic_DNA"/>
</dbReference>
<protein>
    <recommendedName>
        <fullName evidence="6 7">Ribonuclease P protein component</fullName>
        <shortName evidence="6">RNase P protein</shortName>
        <shortName evidence="6">RNaseP protein</shortName>
        <ecNumber evidence="6 7">3.1.26.5</ecNumber>
    </recommendedName>
    <alternativeName>
        <fullName evidence="6">Protein C5</fullName>
    </alternativeName>
</protein>
<evidence type="ECO:0000256" key="3">
    <source>
        <dbReference type="ARBA" id="ARBA00022759"/>
    </source>
</evidence>
<evidence type="ECO:0000256" key="4">
    <source>
        <dbReference type="ARBA" id="ARBA00022801"/>
    </source>
</evidence>
<sequence length="118" mass="13881">MANNTFPRSVRLLKSEEYDEVFKNPVRASERGVLVLACKNKLEYPRLGLIVPKKVLKRAVWRNRIKRISRDTFRLNQHSLPNIDLVVMARPKIDEFSNSELSSVLKKLWIQISHRLEK</sequence>
<dbReference type="EC" id="3.1.26.5" evidence="6 7"/>
<dbReference type="SUPFAM" id="SSF54211">
    <property type="entry name" value="Ribosomal protein S5 domain 2-like"/>
    <property type="match status" value="1"/>
</dbReference>
<evidence type="ECO:0000256" key="1">
    <source>
        <dbReference type="ARBA" id="ARBA00022694"/>
    </source>
</evidence>
<keyword evidence="5 6" id="KW-0694">RNA-binding</keyword>
<comment type="subunit">
    <text evidence="6">Consists of a catalytic RNA component (M1 or rnpB) and a protein subunit.</text>
</comment>
<dbReference type="PANTHER" id="PTHR33992">
    <property type="entry name" value="RIBONUCLEASE P PROTEIN COMPONENT"/>
    <property type="match status" value="1"/>
</dbReference>
<organism evidence="8 9">
    <name type="scientific">Succinivibrio faecicola</name>
    <dbReference type="NCBI Taxonomy" id="2820300"/>
    <lineage>
        <taxon>Bacteria</taxon>
        <taxon>Pseudomonadati</taxon>
        <taxon>Pseudomonadota</taxon>
        <taxon>Gammaproteobacteria</taxon>
        <taxon>Aeromonadales</taxon>
        <taxon>Succinivibrionaceae</taxon>
        <taxon>Succinivibrio</taxon>
    </lineage>
</organism>
<dbReference type="GO" id="GO:0004526">
    <property type="term" value="F:ribonuclease P activity"/>
    <property type="evidence" value="ECO:0007669"/>
    <property type="project" value="UniProtKB-EC"/>
</dbReference>
<dbReference type="PANTHER" id="PTHR33992:SF1">
    <property type="entry name" value="RIBONUCLEASE P PROTEIN COMPONENT"/>
    <property type="match status" value="1"/>
</dbReference>
<dbReference type="InterPro" id="IPR000100">
    <property type="entry name" value="RNase_P"/>
</dbReference>
<keyword evidence="9" id="KW-1185">Reference proteome</keyword>
<proteinExistence type="inferred from homology"/>
<evidence type="ECO:0000256" key="2">
    <source>
        <dbReference type="ARBA" id="ARBA00022722"/>
    </source>
</evidence>
<keyword evidence="4 6" id="KW-0378">Hydrolase</keyword>
<evidence type="ECO:0000313" key="8">
    <source>
        <dbReference type="EMBL" id="MBW7570636.1"/>
    </source>
</evidence>
<keyword evidence="2 6" id="KW-0540">Nuclease</keyword>
<comment type="similarity">
    <text evidence="6">Belongs to the RnpA family.</text>
</comment>
<keyword evidence="3 6" id="KW-0255">Endonuclease</keyword>
<reference evidence="8 9" key="1">
    <citation type="submission" date="2021-03" db="EMBL/GenBank/DDBJ databases">
        <title>Succinivibrio sp. nov. isolated from feces of cow.</title>
        <authorList>
            <person name="Choi J.-Y."/>
        </authorList>
    </citation>
    <scope>NUCLEOTIDE SEQUENCE [LARGE SCALE GENOMIC DNA]</scope>
    <source>
        <strain evidence="8 9">AGMB01872</strain>
    </source>
</reference>
<dbReference type="NCBIfam" id="TIGR00188">
    <property type="entry name" value="rnpA"/>
    <property type="match status" value="1"/>
</dbReference>
<evidence type="ECO:0000256" key="6">
    <source>
        <dbReference type="HAMAP-Rule" id="MF_00227"/>
    </source>
</evidence>
<dbReference type="InterPro" id="IPR020568">
    <property type="entry name" value="Ribosomal_Su5_D2-typ_SF"/>
</dbReference>